<evidence type="ECO:0000256" key="1">
    <source>
        <dbReference type="ARBA" id="ARBA00022603"/>
    </source>
</evidence>
<dbReference type="PROSITE" id="PS01230">
    <property type="entry name" value="TRMA_1"/>
    <property type="match status" value="1"/>
</dbReference>
<dbReference type="PROSITE" id="PS51687">
    <property type="entry name" value="SAM_MT_RNA_M5U"/>
    <property type="match status" value="1"/>
</dbReference>
<feature type="active site" evidence="5">
    <location>
        <position position="334"/>
    </location>
</feature>
<protein>
    <submittedName>
        <fullName evidence="6">Methyltransferase domain-containing protein</fullName>
    </submittedName>
</protein>
<dbReference type="Pfam" id="PF05958">
    <property type="entry name" value="tRNA_U5-meth_tr"/>
    <property type="match status" value="1"/>
</dbReference>
<organism evidence="6 7">
    <name type="scientific">Janibacter alittae</name>
    <dbReference type="NCBI Taxonomy" id="3115209"/>
    <lineage>
        <taxon>Bacteria</taxon>
        <taxon>Bacillati</taxon>
        <taxon>Actinomycetota</taxon>
        <taxon>Actinomycetes</taxon>
        <taxon>Micrococcales</taxon>
        <taxon>Intrasporangiaceae</taxon>
        <taxon>Janibacter</taxon>
    </lineage>
</organism>
<dbReference type="Proteomes" id="UP001382727">
    <property type="component" value="Chromosome"/>
</dbReference>
<comment type="similarity">
    <text evidence="4">Belongs to the class I-like SAM-binding methyltransferase superfamily. RNA M5U methyltransferase family.</text>
</comment>
<keyword evidence="7" id="KW-1185">Reference proteome</keyword>
<evidence type="ECO:0000256" key="3">
    <source>
        <dbReference type="ARBA" id="ARBA00022691"/>
    </source>
</evidence>
<dbReference type="RefSeq" id="WP_338747649.1">
    <property type="nucleotide sequence ID" value="NZ_CP144913.1"/>
</dbReference>
<dbReference type="GO" id="GO:0008168">
    <property type="term" value="F:methyltransferase activity"/>
    <property type="evidence" value="ECO:0007669"/>
    <property type="project" value="UniProtKB-KW"/>
</dbReference>
<feature type="binding site" evidence="4">
    <location>
        <position position="307"/>
    </location>
    <ligand>
        <name>S-adenosyl-L-methionine</name>
        <dbReference type="ChEBI" id="CHEBI:59789"/>
    </ligand>
</feature>
<feature type="active site" description="Nucleophile" evidence="4">
    <location>
        <position position="334"/>
    </location>
</feature>
<dbReference type="Gene3D" id="2.40.50.1070">
    <property type="match status" value="1"/>
</dbReference>
<reference evidence="6 7" key="1">
    <citation type="submission" date="2024-02" db="EMBL/GenBank/DDBJ databases">
        <title>Janibacter sp. nov., isolated from gut of marine sandworm.</title>
        <authorList>
            <person name="Kim B."/>
            <person name="Jun M.O."/>
            <person name="Shin N.-R."/>
        </authorList>
    </citation>
    <scope>NUCLEOTIDE SEQUENCE [LARGE SCALE GENOMIC DNA]</scope>
    <source>
        <strain evidence="6 7">A1S7</strain>
    </source>
</reference>
<feature type="binding site" evidence="4">
    <location>
        <position position="212"/>
    </location>
    <ligand>
        <name>S-adenosyl-L-methionine</name>
        <dbReference type="ChEBI" id="CHEBI:59789"/>
    </ligand>
</feature>
<dbReference type="InterPro" id="IPR029063">
    <property type="entry name" value="SAM-dependent_MTases_sf"/>
</dbReference>
<dbReference type="GO" id="GO:0032259">
    <property type="term" value="P:methylation"/>
    <property type="evidence" value="ECO:0007669"/>
    <property type="project" value="UniProtKB-KW"/>
</dbReference>
<keyword evidence="1 4" id="KW-0489">Methyltransferase</keyword>
<name>A0ABZ2MCZ5_9MICO</name>
<dbReference type="SUPFAM" id="SSF53335">
    <property type="entry name" value="S-adenosyl-L-methionine-dependent methyltransferases"/>
    <property type="match status" value="1"/>
</dbReference>
<dbReference type="PANTHER" id="PTHR11061">
    <property type="entry name" value="RNA M5U METHYLTRANSFERASE"/>
    <property type="match status" value="1"/>
</dbReference>
<evidence type="ECO:0000313" key="7">
    <source>
        <dbReference type="Proteomes" id="UP001382727"/>
    </source>
</evidence>
<evidence type="ECO:0000256" key="2">
    <source>
        <dbReference type="ARBA" id="ARBA00022679"/>
    </source>
</evidence>
<dbReference type="EMBL" id="CP144913">
    <property type="protein sequence ID" value="WXB74936.1"/>
    <property type="molecule type" value="Genomic_DNA"/>
</dbReference>
<feature type="binding site" evidence="4">
    <location>
        <position position="241"/>
    </location>
    <ligand>
        <name>S-adenosyl-L-methionine</name>
        <dbReference type="ChEBI" id="CHEBI:59789"/>
    </ligand>
</feature>
<accession>A0ABZ2MCZ5</accession>
<gene>
    <name evidence="6" type="ORF">V1351_08090</name>
</gene>
<dbReference type="Gene3D" id="3.40.50.150">
    <property type="entry name" value="Vaccinia Virus protein VP39"/>
    <property type="match status" value="1"/>
</dbReference>
<dbReference type="InterPro" id="IPR010280">
    <property type="entry name" value="U5_MeTrfase_fam"/>
</dbReference>
<evidence type="ECO:0000256" key="4">
    <source>
        <dbReference type="PROSITE-ProRule" id="PRU01024"/>
    </source>
</evidence>
<dbReference type="InterPro" id="IPR030390">
    <property type="entry name" value="MeTrfase_TrmA_AS"/>
</dbReference>
<dbReference type="PANTHER" id="PTHR11061:SF30">
    <property type="entry name" value="TRNA (URACIL(54)-C(5))-METHYLTRANSFERASE"/>
    <property type="match status" value="1"/>
</dbReference>
<proteinExistence type="inferred from homology"/>
<dbReference type="CDD" id="cd02440">
    <property type="entry name" value="AdoMet_MTases"/>
    <property type="match status" value="1"/>
</dbReference>
<keyword evidence="2 4" id="KW-0808">Transferase</keyword>
<evidence type="ECO:0000256" key="5">
    <source>
        <dbReference type="PROSITE-ProRule" id="PRU10015"/>
    </source>
</evidence>
<feature type="binding site" evidence="4">
    <location>
        <position position="266"/>
    </location>
    <ligand>
        <name>S-adenosyl-L-methionine</name>
        <dbReference type="ChEBI" id="CHEBI:59789"/>
    </ligand>
</feature>
<sequence>MQCPHFDRGSCGSCALMGVPYAEQVHDLADDVVMQLRPFAPPEVWDAPFVGTESGFRNKAKLAVGGSSREPTFGILDARFRGVDLRDCGLYEPALAEALPLLTEAVAQLGLVPFDVSARSGELKYLIVTASPAGELMVRFVLRSPGQLPRIREGLDLLRAALPGVRVVSVNIQPEHKAVLEGEEEIVLTEEDFLAMRLDDITLRLRPRSFFQTNSVVASGLYRQARDWVGAIDPASVLDLYCGVGGFALNAAMAKGAHQRRVEGVELAPDAVSSARDAAADLGVAAHFRVADASALEDVAADLVVVNPPRRGIGARLCAALESAAPGHIIYSSCKAATLARDLADLPAYRVERSRLFDMFPQTRHHEAMVLLARR</sequence>
<evidence type="ECO:0000313" key="6">
    <source>
        <dbReference type="EMBL" id="WXB74936.1"/>
    </source>
</evidence>
<keyword evidence="3 4" id="KW-0949">S-adenosyl-L-methionine</keyword>